<dbReference type="Gene3D" id="3.40.720.10">
    <property type="entry name" value="Alkaline Phosphatase, subunit A"/>
    <property type="match status" value="1"/>
</dbReference>
<dbReference type="SUPFAM" id="SSF53649">
    <property type="entry name" value="Alkaline phosphatase-like"/>
    <property type="match status" value="1"/>
</dbReference>
<proteinExistence type="predicted"/>
<dbReference type="PROSITE" id="PS51257">
    <property type="entry name" value="PROKAR_LIPOPROTEIN"/>
    <property type="match status" value="1"/>
</dbReference>
<reference evidence="2 3" key="1">
    <citation type="submission" date="2021-03" db="EMBL/GenBank/DDBJ databases">
        <title>Genomic Encyclopedia of Type Strains, Phase IV (KMG-IV): sequencing the most valuable type-strain genomes for metagenomic binning, comparative biology and taxonomic classification.</title>
        <authorList>
            <person name="Goeker M."/>
        </authorList>
    </citation>
    <scope>NUCLEOTIDE SEQUENCE [LARGE SCALE GENOMIC DNA]</scope>
    <source>
        <strain evidence="2 3">DSM 26048</strain>
    </source>
</reference>
<gene>
    <name evidence="2" type="ORF">J2Z66_004556</name>
</gene>
<name>A0ABS4J299_9BACL</name>
<dbReference type="InterPro" id="IPR017850">
    <property type="entry name" value="Alkaline_phosphatase_core_sf"/>
</dbReference>
<dbReference type="Proteomes" id="UP001519287">
    <property type="component" value="Unassembled WGS sequence"/>
</dbReference>
<feature type="chain" id="PRO_5045717559" description="Alkaline phosphatase family protein" evidence="1">
    <location>
        <begin position="23"/>
        <end position="531"/>
    </location>
</feature>
<dbReference type="EMBL" id="JAGGLB010000016">
    <property type="protein sequence ID" value="MBP1992939.1"/>
    <property type="molecule type" value="Genomic_DNA"/>
</dbReference>
<dbReference type="InterPro" id="IPR002591">
    <property type="entry name" value="Phosphodiest/P_Trfase"/>
</dbReference>
<dbReference type="PANTHER" id="PTHR10151:SF120">
    <property type="entry name" value="BIS(5'-ADENOSYL)-TRIPHOSPHATASE"/>
    <property type="match status" value="1"/>
</dbReference>
<keyword evidence="1" id="KW-0732">Signal</keyword>
<evidence type="ECO:0000256" key="1">
    <source>
        <dbReference type="SAM" id="SignalP"/>
    </source>
</evidence>
<keyword evidence="3" id="KW-1185">Reference proteome</keyword>
<dbReference type="RefSeq" id="WP_209974390.1">
    <property type="nucleotide sequence ID" value="NZ_JAGGLB010000016.1"/>
</dbReference>
<comment type="caution">
    <text evidence="2">The sequence shown here is derived from an EMBL/GenBank/DDBJ whole genome shotgun (WGS) entry which is preliminary data.</text>
</comment>
<evidence type="ECO:0008006" key="4">
    <source>
        <dbReference type="Google" id="ProtNLM"/>
    </source>
</evidence>
<sequence>MRQKWSRFLLMILLLIMTFACQNPEAKPEEQDLIQIKSIRGEHTKKIIFLMIDSLMAQAIDKGIDRKELPAFQFLIEHGHYYKDMVSSFPTMSVTIDSSLITGAYPNDHRVPGLTWYSADEKKVINYGTGPTEVFRHGVGSVLVDALINLNGSHLNQQLPTIYEELARLGFKSGSINGLMYRGETNHKLSIPAWIEVPTSLPKEIQVKGPDLLSLGSLSNPLADIRNLNDGLTSRMGINNQYSTETLLYLIKENKLPDFLYVYLPDLDKELHKKGPSDSKGIKKMDRQLLSILQSFGSAEEALNQVIFVIAGDSGMAQIKPANENPVIDLPSLFKDYNVLQPDEEVTPETEIILAVNETMAYVYKHKTDLSLRSMASLLIMDPRIDFISWKEKEWTYVVQGETAKELKYKANGELMDPYQQKWLVESEVEVLDLKVNRANHTLDYGQYPDALQRLTGALNSHPGEFLVVTAKPGYELTDRSSPTHKGGGGHGSLHQAESLIPLIISGTDLKPQFLRIVDLKSFFLQLLMGK</sequence>
<organism evidence="2 3">
    <name type="scientific">Paenibacillus eucommiae</name>
    <dbReference type="NCBI Taxonomy" id="1355755"/>
    <lineage>
        <taxon>Bacteria</taxon>
        <taxon>Bacillati</taxon>
        <taxon>Bacillota</taxon>
        <taxon>Bacilli</taxon>
        <taxon>Bacillales</taxon>
        <taxon>Paenibacillaceae</taxon>
        <taxon>Paenibacillus</taxon>
    </lineage>
</organism>
<protein>
    <recommendedName>
        <fullName evidence="4">Alkaline phosphatase family protein</fullName>
    </recommendedName>
</protein>
<feature type="signal peptide" evidence="1">
    <location>
        <begin position="1"/>
        <end position="22"/>
    </location>
</feature>
<accession>A0ABS4J299</accession>
<dbReference type="PANTHER" id="PTHR10151">
    <property type="entry name" value="ECTONUCLEOTIDE PYROPHOSPHATASE/PHOSPHODIESTERASE"/>
    <property type="match status" value="1"/>
</dbReference>
<evidence type="ECO:0000313" key="2">
    <source>
        <dbReference type="EMBL" id="MBP1992939.1"/>
    </source>
</evidence>
<evidence type="ECO:0000313" key="3">
    <source>
        <dbReference type="Proteomes" id="UP001519287"/>
    </source>
</evidence>
<dbReference type="Pfam" id="PF01663">
    <property type="entry name" value="Phosphodiest"/>
    <property type="match status" value="1"/>
</dbReference>